<dbReference type="CDD" id="cd00093">
    <property type="entry name" value="HTH_XRE"/>
    <property type="match status" value="1"/>
</dbReference>
<evidence type="ECO:0000313" key="3">
    <source>
        <dbReference type="Proteomes" id="UP000526125"/>
    </source>
</evidence>
<dbReference type="AlphaFoldDB" id="A0A7Y6EUJ6"/>
<dbReference type="SUPFAM" id="SSF47413">
    <property type="entry name" value="lambda repressor-like DNA-binding domains"/>
    <property type="match status" value="1"/>
</dbReference>
<protein>
    <submittedName>
        <fullName evidence="2">Helix-turn-helix transcriptional regulator</fullName>
    </submittedName>
</protein>
<proteinExistence type="predicted"/>
<dbReference type="RefSeq" id="WP_175395490.1">
    <property type="nucleotide sequence ID" value="NZ_JABMCB010000176.1"/>
</dbReference>
<dbReference type="PROSITE" id="PS50943">
    <property type="entry name" value="HTH_CROC1"/>
    <property type="match status" value="1"/>
</dbReference>
<keyword evidence="3" id="KW-1185">Reference proteome</keyword>
<accession>A0A7Y6EUJ6</accession>
<dbReference type="Pfam" id="PF13560">
    <property type="entry name" value="HTH_31"/>
    <property type="match status" value="1"/>
</dbReference>
<evidence type="ECO:0000259" key="1">
    <source>
        <dbReference type="PROSITE" id="PS50943"/>
    </source>
</evidence>
<organism evidence="2 3">
    <name type="scientific">Paenibacillus xylanilyticus</name>
    <dbReference type="NCBI Taxonomy" id="248903"/>
    <lineage>
        <taxon>Bacteria</taxon>
        <taxon>Bacillati</taxon>
        <taxon>Bacillota</taxon>
        <taxon>Bacilli</taxon>
        <taxon>Bacillales</taxon>
        <taxon>Paenibacillaceae</taxon>
        <taxon>Paenibacillus</taxon>
    </lineage>
</organism>
<gene>
    <name evidence="2" type="ORF">HP552_10800</name>
</gene>
<dbReference type="Proteomes" id="UP000526125">
    <property type="component" value="Unassembled WGS sequence"/>
</dbReference>
<comment type="caution">
    <text evidence="2">The sequence shown here is derived from an EMBL/GenBank/DDBJ whole genome shotgun (WGS) entry which is preliminary data.</text>
</comment>
<name>A0A7Y6EUJ6_9BACL</name>
<dbReference type="EMBL" id="JABMCB010000176">
    <property type="protein sequence ID" value="NUU75716.1"/>
    <property type="molecule type" value="Genomic_DNA"/>
</dbReference>
<dbReference type="GO" id="GO:0003677">
    <property type="term" value="F:DNA binding"/>
    <property type="evidence" value="ECO:0007669"/>
    <property type="project" value="InterPro"/>
</dbReference>
<dbReference type="InterPro" id="IPR010982">
    <property type="entry name" value="Lambda_DNA-bd_dom_sf"/>
</dbReference>
<evidence type="ECO:0000313" key="2">
    <source>
        <dbReference type="EMBL" id="NUU75716.1"/>
    </source>
</evidence>
<reference evidence="2 3" key="1">
    <citation type="submission" date="2020-05" db="EMBL/GenBank/DDBJ databases">
        <title>Genome Sequencing of Type Strains.</title>
        <authorList>
            <person name="Lemaire J.F."/>
            <person name="Inderbitzin P."/>
            <person name="Gregorio O.A."/>
            <person name="Collins S.B."/>
            <person name="Wespe N."/>
            <person name="Knight-Connoni V."/>
        </authorList>
    </citation>
    <scope>NUCLEOTIDE SEQUENCE [LARGE SCALE GENOMIC DNA]</scope>
    <source>
        <strain evidence="2 3">LMG 21957</strain>
    </source>
</reference>
<sequence length="66" mass="7734">MKLREARESANFTQESLVWEIGTYTKCSLRNYQKVEKGLVSPNITLALVICDILKVDPREIDEWKY</sequence>
<dbReference type="InterPro" id="IPR001387">
    <property type="entry name" value="Cro/C1-type_HTH"/>
</dbReference>
<feature type="domain" description="HTH cro/C1-type" evidence="1">
    <location>
        <begin position="3"/>
        <end position="61"/>
    </location>
</feature>
<dbReference type="Gene3D" id="1.10.260.40">
    <property type="entry name" value="lambda repressor-like DNA-binding domains"/>
    <property type="match status" value="1"/>
</dbReference>